<dbReference type="PANTHER" id="PTHR46889:SF4">
    <property type="entry name" value="TRANSPOSASE INSO FOR INSERTION SEQUENCE ELEMENT IS911B-RELATED"/>
    <property type="match status" value="1"/>
</dbReference>
<dbReference type="NCBIfam" id="NF033516">
    <property type="entry name" value="transpos_IS3"/>
    <property type="match status" value="1"/>
</dbReference>
<dbReference type="Pfam" id="PF13333">
    <property type="entry name" value="rve_2"/>
    <property type="match status" value="1"/>
</dbReference>
<evidence type="ECO:0000313" key="4">
    <source>
        <dbReference type="Proteomes" id="UP001501204"/>
    </source>
</evidence>
<dbReference type="InterPro" id="IPR050900">
    <property type="entry name" value="Transposase_IS3/IS150/IS904"/>
</dbReference>
<dbReference type="PROSITE" id="PS50994">
    <property type="entry name" value="INTEGRASE"/>
    <property type="match status" value="1"/>
</dbReference>
<feature type="region of interest" description="Disordered" evidence="1">
    <location>
        <begin position="1"/>
        <end position="25"/>
    </location>
</feature>
<proteinExistence type="predicted"/>
<protein>
    <recommendedName>
        <fullName evidence="2">Integrase catalytic domain-containing protein</fullName>
    </recommendedName>
</protein>
<dbReference type="Proteomes" id="UP001501204">
    <property type="component" value="Unassembled WGS sequence"/>
</dbReference>
<feature type="domain" description="Integrase catalytic" evidence="2">
    <location>
        <begin position="36"/>
        <end position="199"/>
    </location>
</feature>
<organism evidence="3 4">
    <name type="scientific">Kocuria aegyptia</name>
    <dbReference type="NCBI Taxonomy" id="330943"/>
    <lineage>
        <taxon>Bacteria</taxon>
        <taxon>Bacillati</taxon>
        <taxon>Actinomycetota</taxon>
        <taxon>Actinomycetes</taxon>
        <taxon>Micrococcales</taxon>
        <taxon>Micrococcaceae</taxon>
        <taxon>Kocuria</taxon>
    </lineage>
</organism>
<sequence>MRLSGIEGAHRRRRGKYGKRSTSTATAPDLVERRFTAEAPNKLWVADITYLWTWEGFLYLAVVTDACSRKVVGWAMADHLRTELVLDAVGMAILTRKPAPGLIHHADRGSQYTAYEFGRTLRTSGVLASMGRVGSAFDNAMAETFFATLKTELVYRRSWPTRHELEMEVFSYLEGFYNSRRRHSRLGNLSPTDYEQQLVTQKEASA</sequence>
<comment type="caution">
    <text evidence="3">The sequence shown here is derived from an EMBL/GenBank/DDBJ whole genome shotgun (WGS) entry which is preliminary data.</text>
</comment>
<evidence type="ECO:0000259" key="2">
    <source>
        <dbReference type="PROSITE" id="PS50994"/>
    </source>
</evidence>
<gene>
    <name evidence="3" type="ORF">GCM10009767_07700</name>
</gene>
<evidence type="ECO:0000256" key="1">
    <source>
        <dbReference type="SAM" id="MobiDB-lite"/>
    </source>
</evidence>
<keyword evidence="4" id="KW-1185">Reference proteome</keyword>
<dbReference type="InterPro" id="IPR036397">
    <property type="entry name" value="RNaseH_sf"/>
</dbReference>
<name>A0ABN2K9D3_9MICC</name>
<dbReference type="InterPro" id="IPR012337">
    <property type="entry name" value="RNaseH-like_sf"/>
</dbReference>
<reference evidence="3 4" key="1">
    <citation type="journal article" date="2019" name="Int. J. Syst. Evol. Microbiol.">
        <title>The Global Catalogue of Microorganisms (GCM) 10K type strain sequencing project: providing services to taxonomists for standard genome sequencing and annotation.</title>
        <authorList>
            <consortium name="The Broad Institute Genomics Platform"/>
            <consortium name="The Broad Institute Genome Sequencing Center for Infectious Disease"/>
            <person name="Wu L."/>
            <person name="Ma J."/>
        </authorList>
    </citation>
    <scope>NUCLEOTIDE SEQUENCE [LARGE SCALE GENOMIC DNA]</scope>
    <source>
        <strain evidence="3 4">JCM 14735</strain>
    </source>
</reference>
<dbReference type="InterPro" id="IPR048020">
    <property type="entry name" value="Transpos_IS3"/>
</dbReference>
<dbReference type="EMBL" id="BAAAOA010000009">
    <property type="protein sequence ID" value="GAA1751103.1"/>
    <property type="molecule type" value="Genomic_DNA"/>
</dbReference>
<dbReference type="InterPro" id="IPR001584">
    <property type="entry name" value="Integrase_cat-core"/>
</dbReference>
<feature type="compositionally biased region" description="Basic residues" evidence="1">
    <location>
        <begin position="10"/>
        <end position="19"/>
    </location>
</feature>
<dbReference type="Pfam" id="PF00665">
    <property type="entry name" value="rve"/>
    <property type="match status" value="1"/>
</dbReference>
<dbReference type="Gene3D" id="3.30.420.10">
    <property type="entry name" value="Ribonuclease H-like superfamily/Ribonuclease H"/>
    <property type="match status" value="1"/>
</dbReference>
<accession>A0ABN2K9D3</accession>
<evidence type="ECO:0000313" key="3">
    <source>
        <dbReference type="EMBL" id="GAA1751103.1"/>
    </source>
</evidence>
<dbReference type="PANTHER" id="PTHR46889">
    <property type="entry name" value="TRANSPOSASE INSF FOR INSERTION SEQUENCE IS3B-RELATED"/>
    <property type="match status" value="1"/>
</dbReference>
<dbReference type="RefSeq" id="WP_344119969.1">
    <property type="nucleotide sequence ID" value="NZ_BAAAOA010000009.1"/>
</dbReference>
<dbReference type="SUPFAM" id="SSF53098">
    <property type="entry name" value="Ribonuclease H-like"/>
    <property type="match status" value="1"/>
</dbReference>
<feature type="region of interest" description="Disordered" evidence="1">
    <location>
        <begin position="187"/>
        <end position="206"/>
    </location>
</feature>